<keyword evidence="4" id="KW-0804">Transcription</keyword>
<dbReference type="RefSeq" id="WP_009599339.1">
    <property type="nucleotide sequence ID" value="NZ_AEIU01000003.1"/>
</dbReference>
<dbReference type="Pfam" id="PF03466">
    <property type="entry name" value="LysR_substrate"/>
    <property type="match status" value="1"/>
</dbReference>
<evidence type="ECO:0000313" key="7">
    <source>
        <dbReference type="Proteomes" id="UP000002943"/>
    </source>
</evidence>
<dbReference type="InterPro" id="IPR036390">
    <property type="entry name" value="WH_DNA-bd_sf"/>
</dbReference>
<dbReference type="AlphaFoldDB" id="E3BEP8"/>
<keyword evidence="3" id="KW-0238">DNA-binding</keyword>
<keyword evidence="7" id="KW-1185">Reference proteome</keyword>
<reference evidence="6 7" key="1">
    <citation type="journal article" date="2012" name="Int. J. Syst. Evol. Microbiol.">
        <title>Vibrio caribbeanicus sp. nov., isolated from the marine sponge Scleritoderma cyanea.</title>
        <authorList>
            <person name="Hoffmann M."/>
            <person name="Monday S.R."/>
            <person name="Allard M.W."/>
            <person name="Strain E.A."/>
            <person name="Whittaker P."/>
            <person name="Naum M."/>
            <person name="McCarthy P.J."/>
            <person name="Lopez J.V."/>
            <person name="Fischer M."/>
            <person name="Brown E.W."/>
        </authorList>
    </citation>
    <scope>NUCLEOTIDE SEQUENCE [LARGE SCALE GENOMIC DNA]</scope>
    <source>
        <strain evidence="6 7">ATCC BAA-2122</strain>
    </source>
</reference>
<dbReference type="SUPFAM" id="SSF53850">
    <property type="entry name" value="Periplasmic binding protein-like II"/>
    <property type="match status" value="1"/>
</dbReference>
<dbReference type="GO" id="GO:0003700">
    <property type="term" value="F:DNA-binding transcription factor activity"/>
    <property type="evidence" value="ECO:0007669"/>
    <property type="project" value="InterPro"/>
</dbReference>
<dbReference type="Gene3D" id="3.40.190.10">
    <property type="entry name" value="Periplasmic binding protein-like II"/>
    <property type="match status" value="2"/>
</dbReference>
<keyword evidence="2" id="KW-0805">Transcription regulation</keyword>
<name>E3BEP8_9VIBR</name>
<evidence type="ECO:0000256" key="3">
    <source>
        <dbReference type="ARBA" id="ARBA00023125"/>
    </source>
</evidence>
<dbReference type="GO" id="GO:0003677">
    <property type="term" value="F:DNA binding"/>
    <property type="evidence" value="ECO:0007669"/>
    <property type="project" value="UniProtKB-KW"/>
</dbReference>
<dbReference type="EMBL" id="AEIU01000003">
    <property type="protein sequence ID" value="EFP98415.1"/>
    <property type="molecule type" value="Genomic_DNA"/>
</dbReference>
<evidence type="ECO:0000256" key="4">
    <source>
        <dbReference type="ARBA" id="ARBA00023163"/>
    </source>
</evidence>
<dbReference type="InterPro" id="IPR036388">
    <property type="entry name" value="WH-like_DNA-bd_sf"/>
</dbReference>
<sequence>MSKALNIDLNLIRLFCVLYQTRSVKETADKLHLSQSACSHALQRLRESLNDDVFVRVGNVMLPTEYSKTVADDMLKGLDLITKGIESKVQFSPHERHVFRIAVTDYTSWCMSSFISSVSRDYPNIKIELHQLEERLPEQALREGTLDLVCGFAHEFEHFESFSNKVWFEDEYVCARCRSHPLKGEFDLDAFLHYSHILVTPWNEVRGILDITLSKMKKRRQVAVKSPSVLSAPTFLIGTSYLLAMPRKYATYISDVLPINVSPLPIDVPNYQVKLYWHKTRDKDKKINWIIDKLSDS</sequence>
<dbReference type="eggNOG" id="COG0583">
    <property type="taxonomic scope" value="Bacteria"/>
</dbReference>
<dbReference type="STRING" id="796620.VIBC2010_15919"/>
<dbReference type="InterPro" id="IPR000847">
    <property type="entry name" value="LysR_HTH_N"/>
</dbReference>
<dbReference type="Pfam" id="PF00126">
    <property type="entry name" value="HTH_1"/>
    <property type="match status" value="1"/>
</dbReference>
<feature type="domain" description="HTH lysR-type" evidence="5">
    <location>
        <begin position="7"/>
        <end position="64"/>
    </location>
</feature>
<dbReference type="SUPFAM" id="SSF46785">
    <property type="entry name" value="Winged helix' DNA-binding domain"/>
    <property type="match status" value="1"/>
</dbReference>
<dbReference type="InterPro" id="IPR050389">
    <property type="entry name" value="LysR-type_TF"/>
</dbReference>
<dbReference type="OrthoDB" id="8557381at2"/>
<dbReference type="PANTHER" id="PTHR30118:SF15">
    <property type="entry name" value="TRANSCRIPTIONAL REGULATORY PROTEIN"/>
    <property type="match status" value="1"/>
</dbReference>
<accession>E3BEP8</accession>
<dbReference type="Gene3D" id="1.10.10.10">
    <property type="entry name" value="Winged helix-like DNA-binding domain superfamily/Winged helix DNA-binding domain"/>
    <property type="match status" value="1"/>
</dbReference>
<evidence type="ECO:0000259" key="5">
    <source>
        <dbReference type="PROSITE" id="PS50931"/>
    </source>
</evidence>
<gene>
    <name evidence="6" type="ORF">VIBC2010_15919</name>
</gene>
<organism evidence="6 7">
    <name type="scientific">Vibrio caribbeanicus ATCC BAA-2122</name>
    <dbReference type="NCBI Taxonomy" id="796620"/>
    <lineage>
        <taxon>Bacteria</taxon>
        <taxon>Pseudomonadati</taxon>
        <taxon>Pseudomonadota</taxon>
        <taxon>Gammaproteobacteria</taxon>
        <taxon>Vibrionales</taxon>
        <taxon>Vibrionaceae</taxon>
        <taxon>Vibrio</taxon>
    </lineage>
</organism>
<evidence type="ECO:0000256" key="2">
    <source>
        <dbReference type="ARBA" id="ARBA00023015"/>
    </source>
</evidence>
<protein>
    <submittedName>
        <fullName evidence="6">Transcriptional regulator, LysR family protein</fullName>
    </submittedName>
</protein>
<proteinExistence type="inferred from homology"/>
<dbReference type="Proteomes" id="UP000002943">
    <property type="component" value="Unassembled WGS sequence"/>
</dbReference>
<dbReference type="InterPro" id="IPR005119">
    <property type="entry name" value="LysR_subst-bd"/>
</dbReference>
<dbReference type="PANTHER" id="PTHR30118">
    <property type="entry name" value="HTH-TYPE TRANSCRIPTIONAL REGULATOR LEUO-RELATED"/>
    <property type="match status" value="1"/>
</dbReference>
<evidence type="ECO:0000256" key="1">
    <source>
        <dbReference type="ARBA" id="ARBA00009437"/>
    </source>
</evidence>
<dbReference type="PROSITE" id="PS50931">
    <property type="entry name" value="HTH_LYSR"/>
    <property type="match status" value="1"/>
</dbReference>
<comment type="caution">
    <text evidence="6">The sequence shown here is derived from an EMBL/GenBank/DDBJ whole genome shotgun (WGS) entry which is preliminary data.</text>
</comment>
<evidence type="ECO:0000313" key="6">
    <source>
        <dbReference type="EMBL" id="EFP98415.1"/>
    </source>
</evidence>
<comment type="similarity">
    <text evidence="1">Belongs to the LysR transcriptional regulatory family.</text>
</comment>